<dbReference type="Proteomes" id="UP001249020">
    <property type="component" value="Unassembled WGS sequence"/>
</dbReference>
<gene>
    <name evidence="1" type="ORF">RM544_14940</name>
</gene>
<protein>
    <recommendedName>
        <fullName evidence="3">General secretion pathway protein GspF</fullName>
    </recommendedName>
</protein>
<accession>A0AAW8R7N0</accession>
<dbReference type="AlphaFoldDB" id="A0AAW8R7N0"/>
<dbReference type="InterPro" id="IPR006311">
    <property type="entry name" value="TAT_signal"/>
</dbReference>
<evidence type="ECO:0000313" key="1">
    <source>
        <dbReference type="EMBL" id="MDT0583845.1"/>
    </source>
</evidence>
<proteinExistence type="predicted"/>
<dbReference type="PROSITE" id="PS51318">
    <property type="entry name" value="TAT"/>
    <property type="match status" value="1"/>
</dbReference>
<dbReference type="EMBL" id="JAVRIE010000006">
    <property type="protein sequence ID" value="MDT0583845.1"/>
    <property type="molecule type" value="Genomic_DNA"/>
</dbReference>
<evidence type="ECO:0008006" key="3">
    <source>
        <dbReference type="Google" id="ProtNLM"/>
    </source>
</evidence>
<comment type="caution">
    <text evidence="1">The sequence shown here is derived from an EMBL/GenBank/DDBJ whole genome shotgun (WGS) entry which is preliminary data.</text>
</comment>
<name>A0AAW8R7N0_9ALTE</name>
<organism evidence="1 2">
    <name type="scientific">Brumicola blandensis</name>
    <dbReference type="NCBI Taxonomy" id="3075611"/>
    <lineage>
        <taxon>Bacteria</taxon>
        <taxon>Pseudomonadati</taxon>
        <taxon>Pseudomonadota</taxon>
        <taxon>Gammaproteobacteria</taxon>
        <taxon>Alteromonadales</taxon>
        <taxon>Alteromonadaceae</taxon>
        <taxon>Brumicola</taxon>
    </lineage>
</organism>
<sequence>MKKTIHTFSKKYSVGASARTDHGGLGGRDGTDVDAPLFHQDHGRPVTRREFISQGFCAGTAAVVGGSVLSMLAPNKAHASLSADLEALKGDCGIATQGAGKIPFIVFDLAGGVNVAGSNVLVGGRGGQLDFLSTQGYSRQGLPGDMIPSIANPDGELSDFINNELGLAFHADSGFLRGIQDKLAITNRANVNGAVIPARSENDTGNNPHNPMYGINRAGADGSLLTLIGSRNSDSGGSSMSPAAMIDAAKRPTKVDRPSDVTGLVDTGDLVGLLNQGDAVSVMESIQRISDMKLSNVNTQVASDSDLKKLVRCGYVKSADIADRFGDPSSLNPELDTDIVGPAGIFTQEEFDGDREFQKTASVMKLVMNGFAGAGTITMGGYDYHTGNRSTGEARDLRAGRCMGAVLEYAARLNTPVMMYVVSDGSVFSNGMIDDSEGGRGKGVWTGDNSSTAASFFLVYNPNGTPNLIGATPEEQAVSQQIGYMRRDGSVETSATPAANNVNLLVETVILNYLALHGEQGRMRELFPQTGLGNAALMDSLTAFEPIVNGTIGA</sequence>
<dbReference type="RefSeq" id="WP_311362604.1">
    <property type="nucleotide sequence ID" value="NZ_JAVRIE010000006.1"/>
</dbReference>
<reference evidence="1 2" key="1">
    <citation type="submission" date="2023-09" db="EMBL/GenBank/DDBJ databases">
        <authorList>
            <person name="Rey-Velasco X."/>
        </authorList>
    </citation>
    <scope>NUCLEOTIDE SEQUENCE [LARGE SCALE GENOMIC DNA]</scope>
    <source>
        <strain evidence="1 2">W409</strain>
    </source>
</reference>
<evidence type="ECO:0000313" key="2">
    <source>
        <dbReference type="Proteomes" id="UP001249020"/>
    </source>
</evidence>
<keyword evidence="2" id="KW-1185">Reference proteome</keyword>